<dbReference type="SUPFAM" id="SSF54106">
    <property type="entry name" value="LysM domain"/>
    <property type="match status" value="1"/>
</dbReference>
<gene>
    <name evidence="4" type="ORF">SAMN05444580_111115</name>
</gene>
<accession>A0A1G7ATP6</accession>
<dbReference type="STRING" id="168276.SAMN05444580_111115"/>
<feature type="domain" description="LysM" evidence="3">
    <location>
        <begin position="141"/>
        <end position="188"/>
    </location>
</feature>
<dbReference type="EMBL" id="FNAB01000011">
    <property type="protein sequence ID" value="SDE18209.1"/>
    <property type="molecule type" value="Genomic_DNA"/>
</dbReference>
<feature type="region of interest" description="Disordered" evidence="1">
    <location>
        <begin position="115"/>
        <end position="145"/>
    </location>
</feature>
<feature type="domain" description="Bulb-type lectin" evidence="2">
    <location>
        <begin position="2"/>
        <end position="110"/>
    </location>
</feature>
<reference evidence="4 5" key="1">
    <citation type="submission" date="2016-10" db="EMBL/GenBank/DDBJ databases">
        <authorList>
            <person name="de Groot N.N."/>
        </authorList>
    </citation>
    <scope>NUCLEOTIDE SEQUENCE [LARGE SCALE GENOMIC DNA]</scope>
    <source>
        <strain evidence="4 5">JCM 11308</strain>
    </source>
</reference>
<name>A0A1G7ATP6_9NOCA</name>
<dbReference type="CDD" id="cd00028">
    <property type="entry name" value="B_lectin"/>
    <property type="match status" value="1"/>
</dbReference>
<dbReference type="PANTHER" id="PTHR34700">
    <property type="entry name" value="POTASSIUM BINDING PROTEIN KBP"/>
    <property type="match status" value="1"/>
</dbReference>
<dbReference type="SUPFAM" id="SSF51110">
    <property type="entry name" value="alpha-D-mannose-specific plant lectins"/>
    <property type="match status" value="1"/>
</dbReference>
<dbReference type="AlphaFoldDB" id="A0A1G7ATP6"/>
<dbReference type="InterPro" id="IPR052196">
    <property type="entry name" value="Bact_Kbp"/>
</dbReference>
<dbReference type="InterPro" id="IPR036779">
    <property type="entry name" value="LysM_dom_sf"/>
</dbReference>
<keyword evidence="5" id="KW-1185">Reference proteome</keyword>
<feature type="compositionally biased region" description="Pro residues" evidence="1">
    <location>
        <begin position="119"/>
        <end position="140"/>
    </location>
</feature>
<dbReference type="Pfam" id="PF01476">
    <property type="entry name" value="LysM"/>
    <property type="match status" value="1"/>
</dbReference>
<evidence type="ECO:0000256" key="1">
    <source>
        <dbReference type="SAM" id="MobiDB-lite"/>
    </source>
</evidence>
<dbReference type="PROSITE" id="PS51782">
    <property type="entry name" value="LYSM"/>
    <property type="match status" value="1"/>
</dbReference>
<dbReference type="Proteomes" id="UP000199417">
    <property type="component" value="Unassembled WGS sequence"/>
</dbReference>
<dbReference type="InterPro" id="IPR036426">
    <property type="entry name" value="Bulb-type_lectin_dom_sf"/>
</dbReference>
<evidence type="ECO:0000259" key="2">
    <source>
        <dbReference type="PROSITE" id="PS50927"/>
    </source>
</evidence>
<dbReference type="CDD" id="cd00118">
    <property type="entry name" value="LysM"/>
    <property type="match status" value="1"/>
</dbReference>
<evidence type="ECO:0000313" key="4">
    <source>
        <dbReference type="EMBL" id="SDE18209.1"/>
    </source>
</evidence>
<proteinExistence type="predicted"/>
<dbReference type="PANTHER" id="PTHR34700:SF4">
    <property type="entry name" value="PHAGE-LIKE ELEMENT PBSX PROTEIN XKDP"/>
    <property type="match status" value="1"/>
</dbReference>
<dbReference type="Gene3D" id="3.10.350.10">
    <property type="entry name" value="LysM domain"/>
    <property type="match status" value="1"/>
</dbReference>
<dbReference type="Gene3D" id="2.90.10.10">
    <property type="entry name" value="Bulb-type lectin domain"/>
    <property type="match status" value="2"/>
</dbReference>
<dbReference type="SMART" id="SM00257">
    <property type="entry name" value="LysM"/>
    <property type="match status" value="1"/>
</dbReference>
<sequence length="190" mass="19439">MADTLQAGSSLSTGQSLTSGNGAYALTLQDDGNLVLSEAGNAVWASKTNGKSAVKADLQDDGNFVLYTEGNDPVWASQTAGNSGVRLVVQDDRNVVLYAGDKAVWATDTAVEAAAPEAAPAPAPEPEPAPAPAPPAPPAPQTHTVGDGESLWVIAERYYGDGNQYQRIADANGIANPDLINAGQVLTIPA</sequence>
<protein>
    <submittedName>
        <fullName evidence="4">LysM domain-containing protein</fullName>
    </submittedName>
</protein>
<evidence type="ECO:0000259" key="3">
    <source>
        <dbReference type="PROSITE" id="PS51782"/>
    </source>
</evidence>
<dbReference type="SMART" id="SM00108">
    <property type="entry name" value="B_lectin"/>
    <property type="match status" value="1"/>
</dbReference>
<dbReference type="RefSeq" id="WP_072846695.1">
    <property type="nucleotide sequence ID" value="NZ_FNAB01000011.1"/>
</dbReference>
<evidence type="ECO:0000313" key="5">
    <source>
        <dbReference type="Proteomes" id="UP000199417"/>
    </source>
</evidence>
<dbReference type="PROSITE" id="PS50927">
    <property type="entry name" value="BULB_LECTIN"/>
    <property type="match status" value="1"/>
</dbReference>
<dbReference type="InterPro" id="IPR018392">
    <property type="entry name" value="LysM"/>
</dbReference>
<dbReference type="InterPro" id="IPR001480">
    <property type="entry name" value="Bulb-type_lectin_dom"/>
</dbReference>
<organism evidence="4 5">
    <name type="scientific">Rhodococcus tukisamuensis</name>
    <dbReference type="NCBI Taxonomy" id="168276"/>
    <lineage>
        <taxon>Bacteria</taxon>
        <taxon>Bacillati</taxon>
        <taxon>Actinomycetota</taxon>
        <taxon>Actinomycetes</taxon>
        <taxon>Mycobacteriales</taxon>
        <taxon>Nocardiaceae</taxon>
        <taxon>Rhodococcus</taxon>
    </lineage>
</organism>